<dbReference type="PANTHER" id="PTHR28258">
    <property type="entry name" value="VACUOLAR SEGREGATION PROTEIN 7"/>
    <property type="match status" value="1"/>
</dbReference>
<accession>A0A5N6KUL8</accession>
<protein>
    <submittedName>
        <fullName evidence="3">Uncharacterized protein</fullName>
    </submittedName>
</protein>
<keyword evidence="2" id="KW-0472">Membrane</keyword>
<feature type="compositionally biased region" description="Acidic residues" evidence="1">
    <location>
        <begin position="92"/>
        <end position="103"/>
    </location>
</feature>
<keyword evidence="2" id="KW-0812">Transmembrane</keyword>
<keyword evidence="4" id="KW-1185">Reference proteome</keyword>
<feature type="region of interest" description="Disordered" evidence="1">
    <location>
        <begin position="248"/>
        <end position="270"/>
    </location>
</feature>
<reference evidence="3 4" key="1">
    <citation type="submission" date="2019-06" db="EMBL/GenBank/DDBJ databases">
        <title>A chromosomal-level reference genome of Carpinus fangiana (Coryloideae, Betulaceae).</title>
        <authorList>
            <person name="Yang X."/>
            <person name="Wang Z."/>
            <person name="Zhang L."/>
            <person name="Hao G."/>
            <person name="Liu J."/>
            <person name="Yang Y."/>
        </authorList>
    </citation>
    <scope>NUCLEOTIDE SEQUENCE [LARGE SCALE GENOMIC DNA]</scope>
    <source>
        <strain evidence="3">Cfa_2016G</strain>
        <tissue evidence="3">Leaf</tissue>
    </source>
</reference>
<organism evidence="3 4">
    <name type="scientific">Carpinus fangiana</name>
    <dbReference type="NCBI Taxonomy" id="176857"/>
    <lineage>
        <taxon>Eukaryota</taxon>
        <taxon>Viridiplantae</taxon>
        <taxon>Streptophyta</taxon>
        <taxon>Embryophyta</taxon>
        <taxon>Tracheophyta</taxon>
        <taxon>Spermatophyta</taxon>
        <taxon>Magnoliopsida</taxon>
        <taxon>eudicotyledons</taxon>
        <taxon>Gunneridae</taxon>
        <taxon>Pentapetalae</taxon>
        <taxon>rosids</taxon>
        <taxon>fabids</taxon>
        <taxon>Fagales</taxon>
        <taxon>Betulaceae</taxon>
        <taxon>Carpinus</taxon>
    </lineage>
</organism>
<proteinExistence type="predicted"/>
<dbReference type="Proteomes" id="UP000327013">
    <property type="component" value="Unassembled WGS sequence"/>
</dbReference>
<dbReference type="GO" id="GO:0000011">
    <property type="term" value="P:vacuole inheritance"/>
    <property type="evidence" value="ECO:0007669"/>
    <property type="project" value="TreeGrafter"/>
</dbReference>
<gene>
    <name evidence="3" type="ORF">FH972_023075</name>
</gene>
<name>A0A5N6KUL8_9ROSI</name>
<comment type="caution">
    <text evidence="3">The sequence shown here is derived from an EMBL/GenBank/DDBJ whole genome shotgun (WGS) entry which is preliminary data.</text>
</comment>
<feature type="region of interest" description="Disordered" evidence="1">
    <location>
        <begin position="1"/>
        <end position="126"/>
    </location>
</feature>
<feature type="compositionally biased region" description="Basic and acidic residues" evidence="1">
    <location>
        <begin position="222"/>
        <end position="240"/>
    </location>
</feature>
<dbReference type="EMBL" id="VIBQ01000013">
    <property type="protein sequence ID" value="KAB8346023.1"/>
    <property type="molecule type" value="Genomic_DNA"/>
</dbReference>
<evidence type="ECO:0000256" key="1">
    <source>
        <dbReference type="SAM" id="MobiDB-lite"/>
    </source>
</evidence>
<dbReference type="GO" id="GO:1903778">
    <property type="term" value="P:protein localization to vacuolar membrane"/>
    <property type="evidence" value="ECO:0007669"/>
    <property type="project" value="TreeGrafter"/>
</dbReference>
<dbReference type="PANTHER" id="PTHR28258:SF1">
    <property type="entry name" value="VACUOLAR SEGREGATION PROTEIN 7"/>
    <property type="match status" value="1"/>
</dbReference>
<dbReference type="AlphaFoldDB" id="A0A5N6KUL8"/>
<keyword evidence="2" id="KW-1133">Transmembrane helix</keyword>
<dbReference type="GO" id="GO:0010513">
    <property type="term" value="P:positive regulation of phosphatidylinositol biosynthetic process"/>
    <property type="evidence" value="ECO:0007669"/>
    <property type="project" value="TreeGrafter"/>
</dbReference>
<dbReference type="OrthoDB" id="1204at2759"/>
<evidence type="ECO:0000313" key="4">
    <source>
        <dbReference type="Proteomes" id="UP000327013"/>
    </source>
</evidence>
<feature type="compositionally biased region" description="Polar residues" evidence="1">
    <location>
        <begin position="1"/>
        <end position="10"/>
    </location>
</feature>
<evidence type="ECO:0000256" key="2">
    <source>
        <dbReference type="SAM" id="Phobius"/>
    </source>
</evidence>
<feature type="region of interest" description="Disordered" evidence="1">
    <location>
        <begin position="222"/>
        <end position="241"/>
    </location>
</feature>
<sequence length="396" mass="43817">MKFASSSYAGSSVDDDPSERDANSQTPNRKQPQHIGMFGRSHASQGHDQDSPFSAASKLRITTRPTSNNSSRHHSPRSDRAESKVPRKGESFDFDNAPDDDEQTPLMGGSLRTPRTRGSRRPVSSGLRQQMEYYDDPRRSCLGRLAGGMVMFVMVVLTLLGVSGFFFATTKPMSDVHIQQIQNVLASEAEIMLDLKVEAVNTNFGGIAVTSVDLNIFAKSRHVGDPKHHNHTKDPHDVSAWRRHRPQRIGIRDDDPSDPQPGDGDGLDGDPQTMLLGRILHLDSALIFEGSPLRHLAHNATGELRLEKPGSKTDDDGRERWEHVVQHPFELIVRGVLKYQLPLNSRILTASVGAGVLVHPEDSDAKGAMRVEPVPRWFIWKDLQEVTPADAEAAND</sequence>
<evidence type="ECO:0000313" key="3">
    <source>
        <dbReference type="EMBL" id="KAB8346023.1"/>
    </source>
</evidence>
<dbReference type="GO" id="GO:0070772">
    <property type="term" value="C:PAS complex"/>
    <property type="evidence" value="ECO:0007669"/>
    <property type="project" value="TreeGrafter"/>
</dbReference>
<dbReference type="InterPro" id="IPR024260">
    <property type="entry name" value="Vac7"/>
</dbReference>
<feature type="transmembrane region" description="Helical" evidence="2">
    <location>
        <begin position="145"/>
        <end position="168"/>
    </location>
</feature>
<dbReference type="Pfam" id="PF12751">
    <property type="entry name" value="Vac7"/>
    <property type="match status" value="1"/>
</dbReference>
<feature type="compositionally biased region" description="Basic and acidic residues" evidence="1">
    <location>
        <begin position="76"/>
        <end position="91"/>
    </location>
</feature>